<comment type="caution">
    <text evidence="2">The sequence shown here is derived from an EMBL/GenBank/DDBJ whole genome shotgun (WGS) entry which is preliminary data.</text>
</comment>
<reference evidence="2" key="1">
    <citation type="thesis" date="2020" institute="ProQuest LLC" country="789 East Eisenhower Parkway, Ann Arbor, MI, USA">
        <title>Comparative Genomics and Chromosome Evolution.</title>
        <authorList>
            <person name="Mudd A.B."/>
        </authorList>
    </citation>
    <scope>NUCLEOTIDE SEQUENCE</scope>
    <source>
        <strain evidence="2">237g6f4</strain>
        <tissue evidence="2">Blood</tissue>
    </source>
</reference>
<proteinExistence type="predicted"/>
<dbReference type="Proteomes" id="UP000824782">
    <property type="component" value="Unassembled WGS sequence"/>
</dbReference>
<evidence type="ECO:0000313" key="3">
    <source>
        <dbReference type="Proteomes" id="UP000824782"/>
    </source>
</evidence>
<dbReference type="EMBL" id="WNYA01000004">
    <property type="protein sequence ID" value="KAG8575219.1"/>
    <property type="molecule type" value="Genomic_DNA"/>
</dbReference>
<organism evidence="2 3">
    <name type="scientific">Engystomops pustulosus</name>
    <name type="common">Tungara frog</name>
    <name type="synonym">Physalaemus pustulosus</name>
    <dbReference type="NCBI Taxonomy" id="76066"/>
    <lineage>
        <taxon>Eukaryota</taxon>
        <taxon>Metazoa</taxon>
        <taxon>Chordata</taxon>
        <taxon>Craniata</taxon>
        <taxon>Vertebrata</taxon>
        <taxon>Euteleostomi</taxon>
        <taxon>Amphibia</taxon>
        <taxon>Batrachia</taxon>
        <taxon>Anura</taxon>
        <taxon>Neobatrachia</taxon>
        <taxon>Hyloidea</taxon>
        <taxon>Leptodactylidae</taxon>
        <taxon>Leiuperinae</taxon>
        <taxon>Engystomops</taxon>
    </lineage>
</organism>
<evidence type="ECO:0000313" key="2">
    <source>
        <dbReference type="EMBL" id="KAG8575219.1"/>
    </source>
</evidence>
<evidence type="ECO:0000256" key="1">
    <source>
        <dbReference type="SAM" id="MobiDB-lite"/>
    </source>
</evidence>
<dbReference type="AlphaFoldDB" id="A0AAV7BS53"/>
<sequence length="81" mass="8771">MSNLPQLNSSLCKVCLPEVALAGTMPKTVSILLALRPCEDPRLFCMGVITEAQSYAGGGADLRQGEVPHRVTDRRRTVEDS</sequence>
<keyword evidence="3" id="KW-1185">Reference proteome</keyword>
<protein>
    <submittedName>
        <fullName evidence="2">Uncharacterized protein</fullName>
    </submittedName>
</protein>
<feature type="region of interest" description="Disordered" evidence="1">
    <location>
        <begin position="58"/>
        <end position="81"/>
    </location>
</feature>
<name>A0AAV7BS53_ENGPU</name>
<accession>A0AAV7BS53</accession>
<feature type="compositionally biased region" description="Basic and acidic residues" evidence="1">
    <location>
        <begin position="63"/>
        <end position="81"/>
    </location>
</feature>
<gene>
    <name evidence="2" type="ORF">GDO81_009477</name>
</gene>